<reference evidence="2" key="1">
    <citation type="submission" date="2013-09" db="EMBL/GenBank/DDBJ databases">
        <title>Corchorus olitorius genome sequencing.</title>
        <authorList>
            <person name="Alam M."/>
            <person name="Haque M.S."/>
            <person name="Islam M.S."/>
            <person name="Emdad E.M."/>
            <person name="Islam M.M."/>
            <person name="Ahmed B."/>
            <person name="Halim A."/>
            <person name="Hossen Q.M.M."/>
            <person name="Hossain M.Z."/>
            <person name="Ahmed R."/>
            <person name="Khan M.M."/>
            <person name="Islam R."/>
            <person name="Rashid M.M."/>
            <person name="Khan S.A."/>
            <person name="Rahman M.S."/>
            <person name="Alam M."/>
            <person name="Yahiya A.S."/>
            <person name="Khan M.S."/>
            <person name="Azam M.S."/>
            <person name="Haque T."/>
            <person name="Lashkar M.Z.H."/>
            <person name="Akhand A.I."/>
            <person name="Morshed G."/>
            <person name="Roy S."/>
            <person name="Uddin K.S."/>
            <person name="Rabeya T."/>
            <person name="Hossain A.S."/>
            <person name="Chowdhury A."/>
            <person name="Snigdha A.R."/>
            <person name="Mortoza M.S."/>
            <person name="Matin S.A."/>
            <person name="Hoque S.M.E."/>
            <person name="Islam M.K."/>
            <person name="Roy D.K."/>
            <person name="Haider R."/>
            <person name="Moosa M.M."/>
            <person name="Elias S.M."/>
            <person name="Hasan A.M."/>
            <person name="Jahan S."/>
            <person name="Shafiuddin M."/>
            <person name="Mahmood N."/>
            <person name="Shommy N.S."/>
        </authorList>
    </citation>
    <scope>NUCLEOTIDE SEQUENCE [LARGE SCALE GENOMIC DNA]</scope>
    <source>
        <strain evidence="2">cv. O-4</strain>
    </source>
</reference>
<keyword evidence="2" id="KW-1185">Reference proteome</keyword>
<organism evidence="1 2">
    <name type="scientific">Corchorus olitorius</name>
    <dbReference type="NCBI Taxonomy" id="93759"/>
    <lineage>
        <taxon>Eukaryota</taxon>
        <taxon>Viridiplantae</taxon>
        <taxon>Streptophyta</taxon>
        <taxon>Embryophyta</taxon>
        <taxon>Tracheophyta</taxon>
        <taxon>Spermatophyta</taxon>
        <taxon>Magnoliopsida</taxon>
        <taxon>eudicotyledons</taxon>
        <taxon>Gunneridae</taxon>
        <taxon>Pentapetalae</taxon>
        <taxon>rosids</taxon>
        <taxon>malvids</taxon>
        <taxon>Malvales</taxon>
        <taxon>Malvaceae</taxon>
        <taxon>Grewioideae</taxon>
        <taxon>Apeibeae</taxon>
        <taxon>Corchorus</taxon>
    </lineage>
</organism>
<proteinExistence type="predicted"/>
<comment type="caution">
    <text evidence="1">The sequence shown here is derived from an EMBL/GenBank/DDBJ whole genome shotgun (WGS) entry which is preliminary data.</text>
</comment>
<sequence length="34" mass="3779">MDTRQCDEHGTSEGVTWDRDLQKLLSSVKALMAG</sequence>
<dbReference type="EMBL" id="AWUE01014933">
    <property type="protein sequence ID" value="OMP00550.1"/>
    <property type="molecule type" value="Genomic_DNA"/>
</dbReference>
<accession>A0A1R3K0C9</accession>
<dbReference type="AlphaFoldDB" id="A0A1R3K0C9"/>
<protein>
    <submittedName>
        <fullName evidence="1">Uncharacterized protein</fullName>
    </submittedName>
</protein>
<evidence type="ECO:0000313" key="2">
    <source>
        <dbReference type="Proteomes" id="UP000187203"/>
    </source>
</evidence>
<gene>
    <name evidence="1" type="ORF">COLO4_12592</name>
</gene>
<evidence type="ECO:0000313" key="1">
    <source>
        <dbReference type="EMBL" id="OMP00550.1"/>
    </source>
</evidence>
<dbReference type="Proteomes" id="UP000187203">
    <property type="component" value="Unassembled WGS sequence"/>
</dbReference>
<name>A0A1R3K0C9_9ROSI</name>